<keyword evidence="2" id="KW-1133">Transmembrane helix</keyword>
<dbReference type="Proteomes" id="UP000807025">
    <property type="component" value="Unassembled WGS sequence"/>
</dbReference>
<gene>
    <name evidence="3" type="ORF">BDN71DRAFT_1426719</name>
</gene>
<keyword evidence="4" id="KW-1185">Reference proteome</keyword>
<evidence type="ECO:0000256" key="1">
    <source>
        <dbReference type="SAM" id="MobiDB-lite"/>
    </source>
</evidence>
<keyword evidence="2" id="KW-0812">Transmembrane</keyword>
<dbReference type="EMBL" id="MU154524">
    <property type="protein sequence ID" value="KAF9501054.1"/>
    <property type="molecule type" value="Genomic_DNA"/>
</dbReference>
<feature type="compositionally biased region" description="Basic and acidic residues" evidence="1">
    <location>
        <begin position="100"/>
        <end position="109"/>
    </location>
</feature>
<feature type="transmembrane region" description="Helical" evidence="2">
    <location>
        <begin position="20"/>
        <end position="49"/>
    </location>
</feature>
<evidence type="ECO:0000313" key="4">
    <source>
        <dbReference type="Proteomes" id="UP000807025"/>
    </source>
</evidence>
<dbReference type="AlphaFoldDB" id="A0A9P6DJK5"/>
<organism evidence="3 4">
    <name type="scientific">Pleurotus eryngii</name>
    <name type="common">Boletus of the steppes</name>
    <dbReference type="NCBI Taxonomy" id="5323"/>
    <lineage>
        <taxon>Eukaryota</taxon>
        <taxon>Fungi</taxon>
        <taxon>Dikarya</taxon>
        <taxon>Basidiomycota</taxon>
        <taxon>Agaricomycotina</taxon>
        <taxon>Agaricomycetes</taxon>
        <taxon>Agaricomycetidae</taxon>
        <taxon>Agaricales</taxon>
        <taxon>Pleurotineae</taxon>
        <taxon>Pleurotaceae</taxon>
        <taxon>Pleurotus</taxon>
    </lineage>
</organism>
<comment type="caution">
    <text evidence="3">The sequence shown here is derived from an EMBL/GenBank/DDBJ whole genome shotgun (WGS) entry which is preliminary data.</text>
</comment>
<name>A0A9P6DJK5_PLEER</name>
<feature type="region of interest" description="Disordered" evidence="1">
    <location>
        <begin position="99"/>
        <end position="118"/>
    </location>
</feature>
<evidence type="ECO:0000313" key="3">
    <source>
        <dbReference type="EMBL" id="KAF9501054.1"/>
    </source>
</evidence>
<accession>A0A9P6DJK5</accession>
<sequence>MCMPSFLFLKLFNDFINVKVLLHPTVALLDICVFFFFHFFNYILLFILLRTVSWGLLTRPFRGRGNARGARERGRADERSVRDLASALMLHPPSPAVSRFQREHGERQAPQRSPQRRQELSNEASILTMISDHTHPNLLEAIWMKVFLVKYHWCCPIRDNSWCICGKPNSTILVWDMMNQSQIELLPKWTEKALDGQDPTLVGAFWKAYCWKASNLLVTFMRVISDSCDAWWHTSQSGHGPMMSLTVNACINDGKCYLTVKTTSECKKAFAVMASELFNYWITQMKTDAEKKKGFSPEEKKQREGVNVMELLVWIRNNWWAKRHHKKVANNGSWLHCIGYRMVLPRMDAYKGHIEEYANQYLEASMLGELEKAKLAYAEGHLLTENIGEMEQEEEPDWIYFAMEPLEHGVVKEEIAKLQAERNSEPVRQQYVMLRALKALDANCHNMFKKFGMLTYSIAVFLDPKGNLKFTSADTGQLIFKDNLIKDKQLKNQQVVALDEKRFGKADDPTAVDNDILVNMLDSQIQLSKNADGTPILPLCIISNVPLHSKIVKQTLQLFLNAHYFLALGQHDMKVPWRVLSQHCKEAVVADYLPTAPMFNFGQPHNTEQRYYWLAIIAMHMFSR</sequence>
<reference evidence="3" key="1">
    <citation type="submission" date="2020-11" db="EMBL/GenBank/DDBJ databases">
        <authorList>
            <consortium name="DOE Joint Genome Institute"/>
            <person name="Ahrendt S."/>
            <person name="Riley R."/>
            <person name="Andreopoulos W."/>
            <person name="Labutti K."/>
            <person name="Pangilinan J."/>
            <person name="Ruiz-Duenas F.J."/>
            <person name="Barrasa J.M."/>
            <person name="Sanchez-Garcia M."/>
            <person name="Camarero S."/>
            <person name="Miyauchi S."/>
            <person name="Serrano A."/>
            <person name="Linde D."/>
            <person name="Babiker R."/>
            <person name="Drula E."/>
            <person name="Ayuso-Fernandez I."/>
            <person name="Pacheco R."/>
            <person name="Padilla G."/>
            <person name="Ferreira P."/>
            <person name="Barriuso J."/>
            <person name="Kellner H."/>
            <person name="Castanera R."/>
            <person name="Alfaro M."/>
            <person name="Ramirez L."/>
            <person name="Pisabarro A.G."/>
            <person name="Kuo A."/>
            <person name="Tritt A."/>
            <person name="Lipzen A."/>
            <person name="He G."/>
            <person name="Yan M."/>
            <person name="Ng V."/>
            <person name="Cullen D."/>
            <person name="Martin F."/>
            <person name="Rosso M.-N."/>
            <person name="Henrissat B."/>
            <person name="Hibbett D."/>
            <person name="Martinez A.T."/>
            <person name="Grigoriev I.V."/>
        </authorList>
    </citation>
    <scope>NUCLEOTIDE SEQUENCE</scope>
    <source>
        <strain evidence="3">ATCC 90797</strain>
    </source>
</reference>
<keyword evidence="2" id="KW-0472">Membrane</keyword>
<protein>
    <submittedName>
        <fullName evidence="3">Uncharacterized protein</fullName>
    </submittedName>
</protein>
<proteinExistence type="predicted"/>
<evidence type="ECO:0000256" key="2">
    <source>
        <dbReference type="SAM" id="Phobius"/>
    </source>
</evidence>